<proteinExistence type="predicted"/>
<dbReference type="RefSeq" id="WP_237158044.1">
    <property type="nucleotide sequence ID" value="NZ_CP014782.1"/>
</dbReference>
<name>A0A1S6HNV7_9GAMM</name>
<evidence type="ECO:0000256" key="1">
    <source>
        <dbReference type="SAM" id="Phobius"/>
    </source>
</evidence>
<dbReference type="SUPFAM" id="SSF53474">
    <property type="entry name" value="alpha/beta-Hydrolases"/>
    <property type="match status" value="1"/>
</dbReference>
<protein>
    <submittedName>
        <fullName evidence="3">Alpha/beta hydrolase family</fullName>
    </submittedName>
</protein>
<dbReference type="GO" id="GO:0016787">
    <property type="term" value="F:hydrolase activity"/>
    <property type="evidence" value="ECO:0007669"/>
    <property type="project" value="UniProtKB-KW"/>
</dbReference>
<accession>A0A1S6HNV7</accession>
<dbReference type="InterPro" id="IPR029058">
    <property type="entry name" value="AB_hydrolase_fold"/>
</dbReference>
<dbReference type="Gene3D" id="3.40.50.1820">
    <property type="entry name" value="alpha/beta hydrolase"/>
    <property type="match status" value="1"/>
</dbReference>
<feature type="domain" description="AB hydrolase-1" evidence="2">
    <location>
        <begin position="84"/>
        <end position="184"/>
    </location>
</feature>
<keyword evidence="4" id="KW-1185">Reference proteome</keyword>
<dbReference type="Pfam" id="PF00561">
    <property type="entry name" value="Abhydrolase_1"/>
    <property type="match status" value="1"/>
</dbReference>
<evidence type="ECO:0000259" key="2">
    <source>
        <dbReference type="Pfam" id="PF00561"/>
    </source>
</evidence>
<dbReference type="KEGG" id="spsw:Sps_02019"/>
<evidence type="ECO:0000313" key="4">
    <source>
        <dbReference type="Proteomes" id="UP000189545"/>
    </source>
</evidence>
<reference evidence="3 4" key="1">
    <citation type="submission" date="2016-03" db="EMBL/GenBank/DDBJ databases">
        <title>Complete genome sequence of Shewanella psychrophila WP2, a deep sea bacterium isolated from west Pacific sediment.</title>
        <authorList>
            <person name="Xu G."/>
            <person name="Jian H."/>
        </authorList>
    </citation>
    <scope>NUCLEOTIDE SEQUENCE [LARGE SCALE GENOMIC DNA]</scope>
    <source>
        <strain evidence="3 4">WP2</strain>
    </source>
</reference>
<dbReference type="EMBL" id="CP014782">
    <property type="protein sequence ID" value="AQS37179.1"/>
    <property type="molecule type" value="Genomic_DNA"/>
</dbReference>
<dbReference type="PANTHER" id="PTHR12277:SF81">
    <property type="entry name" value="PROTEIN ABHD13"/>
    <property type="match status" value="1"/>
</dbReference>
<keyword evidence="1" id="KW-0812">Transmembrane</keyword>
<sequence>MNRILMLIIVTYVGLGVMLYLMQRSFIYFPTGAVEHRFNEAIFENDGASTTSILLNKGQKKAIIYFGGNAENVAFTAPEFEQAFKPALEAEFLEVESSPYSIYLVNYRGYGSSEGTPSETALFSDALALYDHLVLTHESVFVIGRSLGSGVASYIASERPVEKLVLVTPFDSIQSIAQKQFPFYPMSILLKDKFNSVERAGNIHSDTLILAAESDKIVRRQHTDKLIESLVNRAPEVVFIEDAGHNDISQYPKYYQSMKAFLKAR</sequence>
<keyword evidence="1" id="KW-0472">Membrane</keyword>
<dbReference type="InterPro" id="IPR000073">
    <property type="entry name" value="AB_hydrolase_1"/>
</dbReference>
<dbReference type="Proteomes" id="UP000189545">
    <property type="component" value="Chromosome"/>
</dbReference>
<gene>
    <name evidence="3" type="ORF">Sps_02019</name>
</gene>
<dbReference type="PANTHER" id="PTHR12277">
    <property type="entry name" value="ALPHA/BETA HYDROLASE DOMAIN-CONTAINING PROTEIN"/>
    <property type="match status" value="1"/>
</dbReference>
<evidence type="ECO:0000313" key="3">
    <source>
        <dbReference type="EMBL" id="AQS37179.1"/>
    </source>
</evidence>
<organism evidence="3 4">
    <name type="scientific">Shewanella psychrophila</name>
    <dbReference type="NCBI Taxonomy" id="225848"/>
    <lineage>
        <taxon>Bacteria</taxon>
        <taxon>Pseudomonadati</taxon>
        <taxon>Pseudomonadota</taxon>
        <taxon>Gammaproteobacteria</taxon>
        <taxon>Alteromonadales</taxon>
        <taxon>Shewanellaceae</taxon>
        <taxon>Shewanella</taxon>
    </lineage>
</organism>
<keyword evidence="1" id="KW-1133">Transmembrane helix</keyword>
<dbReference type="STRING" id="225848.Sps_02019"/>
<keyword evidence="3" id="KW-0378">Hydrolase</keyword>
<dbReference type="AlphaFoldDB" id="A0A1S6HNV7"/>
<feature type="transmembrane region" description="Helical" evidence="1">
    <location>
        <begin position="5"/>
        <end position="22"/>
    </location>
</feature>